<proteinExistence type="predicted"/>
<feature type="compositionally biased region" description="Basic and acidic residues" evidence="1">
    <location>
        <begin position="190"/>
        <end position="209"/>
    </location>
</feature>
<comment type="caution">
    <text evidence="2">The sequence shown here is derived from an EMBL/GenBank/DDBJ whole genome shotgun (WGS) entry which is preliminary data.</text>
</comment>
<evidence type="ECO:0000313" key="2">
    <source>
        <dbReference type="EMBL" id="CAJ1395055.1"/>
    </source>
</evidence>
<name>A0AA36IY71_9DINO</name>
<dbReference type="EMBL" id="CAUJNA010003036">
    <property type="protein sequence ID" value="CAJ1395055.1"/>
    <property type="molecule type" value="Genomic_DNA"/>
</dbReference>
<dbReference type="AlphaFoldDB" id="A0AA36IY71"/>
<feature type="region of interest" description="Disordered" evidence="1">
    <location>
        <begin position="264"/>
        <end position="287"/>
    </location>
</feature>
<dbReference type="Proteomes" id="UP001178507">
    <property type="component" value="Unassembled WGS sequence"/>
</dbReference>
<organism evidence="2 3">
    <name type="scientific">Effrenium voratum</name>
    <dbReference type="NCBI Taxonomy" id="2562239"/>
    <lineage>
        <taxon>Eukaryota</taxon>
        <taxon>Sar</taxon>
        <taxon>Alveolata</taxon>
        <taxon>Dinophyceae</taxon>
        <taxon>Suessiales</taxon>
        <taxon>Symbiodiniaceae</taxon>
        <taxon>Effrenium</taxon>
    </lineage>
</organism>
<gene>
    <name evidence="2" type="ORF">EVOR1521_LOCUS19577</name>
</gene>
<reference evidence="2" key="1">
    <citation type="submission" date="2023-08" db="EMBL/GenBank/DDBJ databases">
        <authorList>
            <person name="Chen Y."/>
            <person name="Shah S."/>
            <person name="Dougan E. K."/>
            <person name="Thang M."/>
            <person name="Chan C."/>
        </authorList>
    </citation>
    <scope>NUCLEOTIDE SEQUENCE</scope>
</reference>
<sequence>MEAHVKSQTSTYYKDLLKQEKLYKTTEPFEGSFLISGIQAEFPTTYTVFVTAENPHSRALAGTPAKASLLIPACSPFCESCELSGSHLCDPGKCIKGTHYHQGRCWPCVDHCESCEFGAAPLDFGVVNLTDSESIPCDYGGCKDGFGLHAGRCLPCKVEDCRDCYEDLAVCGLCKPGLGLDNNGWPTRISPERRAGRRGVMKERKESARRASSTSGGRWMPLSQLRGVPDGSKIKTPVALTQDTKAEGIGETVSAFDCRDLGRRASEDSAAQEGDNTGLGDLKPTRA</sequence>
<protein>
    <submittedName>
        <fullName evidence="2">Uncharacterized protein</fullName>
    </submittedName>
</protein>
<feature type="region of interest" description="Disordered" evidence="1">
    <location>
        <begin position="185"/>
        <end position="239"/>
    </location>
</feature>
<accession>A0AA36IY71</accession>
<evidence type="ECO:0000256" key="1">
    <source>
        <dbReference type="SAM" id="MobiDB-lite"/>
    </source>
</evidence>
<keyword evidence="3" id="KW-1185">Reference proteome</keyword>
<evidence type="ECO:0000313" key="3">
    <source>
        <dbReference type="Proteomes" id="UP001178507"/>
    </source>
</evidence>